<dbReference type="AlphaFoldDB" id="A0A0R2EZH1"/>
<dbReference type="PATRIC" id="fig|1423804.4.peg.1033"/>
<feature type="transmembrane region" description="Helical" evidence="1">
    <location>
        <begin position="121"/>
        <end position="137"/>
    </location>
</feature>
<feature type="transmembrane region" description="Helical" evidence="1">
    <location>
        <begin position="31"/>
        <end position="51"/>
    </location>
</feature>
<evidence type="ECO:0000313" key="2">
    <source>
        <dbReference type="EMBL" id="KRN21778.1"/>
    </source>
</evidence>
<accession>A0A0R2EZH1</accession>
<proteinExistence type="predicted"/>
<evidence type="ECO:0000313" key="3">
    <source>
        <dbReference type="Proteomes" id="UP000051442"/>
    </source>
</evidence>
<feature type="transmembrane region" description="Helical" evidence="1">
    <location>
        <begin position="96"/>
        <end position="114"/>
    </location>
</feature>
<comment type="caution">
    <text evidence="2">The sequence shown here is derived from an EMBL/GenBank/DDBJ whole genome shotgun (WGS) entry which is preliminary data.</text>
</comment>
<feature type="transmembrane region" description="Helical" evidence="1">
    <location>
        <begin position="63"/>
        <end position="84"/>
    </location>
</feature>
<dbReference type="RefSeq" id="WP_054737184.1">
    <property type="nucleotide sequence ID" value="NZ_AYZM01000105.1"/>
</dbReference>
<dbReference type="EMBL" id="AYZM01000105">
    <property type="protein sequence ID" value="KRN21778.1"/>
    <property type="molecule type" value="Genomic_DNA"/>
</dbReference>
<keyword evidence="1" id="KW-1133">Transmembrane helix</keyword>
<evidence type="ECO:0008006" key="4">
    <source>
        <dbReference type="Google" id="ProtNLM"/>
    </source>
</evidence>
<keyword evidence="1" id="KW-0472">Membrane</keyword>
<evidence type="ECO:0000256" key="1">
    <source>
        <dbReference type="SAM" id="Phobius"/>
    </source>
</evidence>
<keyword evidence="1" id="KW-0812">Transmembrane</keyword>
<protein>
    <recommendedName>
        <fullName evidence="4">EamA domain-containing protein</fullName>
    </recommendedName>
</protein>
<organism evidence="2 3">
    <name type="scientific">Secundilactobacillus similis DSM 23365 = JCM 2765</name>
    <dbReference type="NCBI Taxonomy" id="1423804"/>
    <lineage>
        <taxon>Bacteria</taxon>
        <taxon>Bacillati</taxon>
        <taxon>Bacillota</taxon>
        <taxon>Bacilli</taxon>
        <taxon>Lactobacillales</taxon>
        <taxon>Lactobacillaceae</taxon>
        <taxon>Secundilactobacillus</taxon>
    </lineage>
</organism>
<reference evidence="2 3" key="1">
    <citation type="journal article" date="2015" name="Genome Announc.">
        <title>Expanding the biotechnology potential of lactobacilli through comparative genomics of 213 strains and associated genera.</title>
        <authorList>
            <person name="Sun Z."/>
            <person name="Harris H.M."/>
            <person name="McCann A."/>
            <person name="Guo C."/>
            <person name="Argimon S."/>
            <person name="Zhang W."/>
            <person name="Yang X."/>
            <person name="Jeffery I.B."/>
            <person name="Cooney J.C."/>
            <person name="Kagawa T.F."/>
            <person name="Liu W."/>
            <person name="Song Y."/>
            <person name="Salvetti E."/>
            <person name="Wrobel A."/>
            <person name="Rasinkangas P."/>
            <person name="Parkhill J."/>
            <person name="Rea M.C."/>
            <person name="O'Sullivan O."/>
            <person name="Ritari J."/>
            <person name="Douillard F.P."/>
            <person name="Paul Ross R."/>
            <person name="Yang R."/>
            <person name="Briner A.E."/>
            <person name="Felis G.E."/>
            <person name="de Vos W.M."/>
            <person name="Barrangou R."/>
            <person name="Klaenhammer T.R."/>
            <person name="Caufield P.W."/>
            <person name="Cui Y."/>
            <person name="Zhang H."/>
            <person name="O'Toole P.W."/>
        </authorList>
    </citation>
    <scope>NUCLEOTIDE SEQUENCE [LARGE SCALE GENOMIC DNA]</scope>
    <source>
        <strain evidence="2 3">DSM 23365</strain>
    </source>
</reference>
<dbReference type="STRING" id="1423804.FD14_GL000962"/>
<name>A0A0R2EZH1_9LACO</name>
<keyword evidence="3" id="KW-1185">Reference proteome</keyword>
<dbReference type="Proteomes" id="UP000051442">
    <property type="component" value="Unassembled WGS sequence"/>
</dbReference>
<sequence length="139" mass="15072">MSYLWPLILTIIANAAYQLSARGISSRVDPLFSLCITYGVALLGALIMYLLSKHHSLQTNLHMLNWASVTMGLAITFVELGYLLTYRAGAPVGSTAITVNAAITLLLIPIGLIFFHEGFSLRNGLGFILAVISLYLLNS</sequence>
<gene>
    <name evidence="2" type="ORF">FD14_GL000962</name>
</gene>
<dbReference type="OrthoDB" id="2294582at2"/>